<dbReference type="Pfam" id="PF01370">
    <property type="entry name" value="Epimerase"/>
    <property type="match status" value="1"/>
</dbReference>
<dbReference type="RefSeq" id="WP_141873385.1">
    <property type="nucleotide sequence ID" value="NZ_VFOX01000002.1"/>
</dbReference>
<dbReference type="Gene3D" id="3.40.50.720">
    <property type="entry name" value="NAD(P)-binding Rossmann-like Domain"/>
    <property type="match status" value="1"/>
</dbReference>
<gene>
    <name evidence="2" type="ORF">FB560_3077</name>
</gene>
<dbReference type="InterPro" id="IPR036291">
    <property type="entry name" value="NAD(P)-bd_dom_sf"/>
</dbReference>
<name>A0A543B9S9_9MICO</name>
<protein>
    <submittedName>
        <fullName evidence="2">Nucleoside-diphosphate-sugar epimerase</fullName>
    </submittedName>
</protein>
<dbReference type="SUPFAM" id="SSF51735">
    <property type="entry name" value="NAD(P)-binding Rossmann-fold domains"/>
    <property type="match status" value="1"/>
</dbReference>
<reference evidence="2 3" key="1">
    <citation type="submission" date="2019-06" db="EMBL/GenBank/DDBJ databases">
        <title>Sequencing the genomes of 1000 actinobacteria strains.</title>
        <authorList>
            <person name="Klenk H.-P."/>
        </authorList>
    </citation>
    <scope>NUCLEOTIDE SEQUENCE [LARGE SCALE GENOMIC DNA]</scope>
    <source>
        <strain evidence="2 3">DSM 20169</strain>
    </source>
</reference>
<proteinExistence type="predicted"/>
<feature type="domain" description="NAD-dependent epimerase/dehydratase" evidence="1">
    <location>
        <begin position="4"/>
        <end position="161"/>
    </location>
</feature>
<accession>A0A543B9S9</accession>
<keyword evidence="3" id="KW-1185">Reference proteome</keyword>
<organism evidence="2 3">
    <name type="scientific">Microbacterium saperdae</name>
    <dbReference type="NCBI Taxonomy" id="69368"/>
    <lineage>
        <taxon>Bacteria</taxon>
        <taxon>Bacillati</taxon>
        <taxon>Actinomycetota</taxon>
        <taxon>Actinomycetes</taxon>
        <taxon>Micrococcales</taxon>
        <taxon>Microbacteriaceae</taxon>
        <taxon>Microbacterium</taxon>
    </lineage>
</organism>
<sequence>MARVTVVGGAGDVGALVLPLLARHHTVRVADLRPPSGWRGDYVRADVADPAALRAACEGSDALVFLAMGTKRDWGSADWARNQFAVNVEGLYSTLRAAAEVGVRRFVHASTASIFADYRAPLLPATGDAVDAYGLSKTAAELVCAAATREHDLTGISLRLVGPLADEAWQEYDDPHSRDVMTAGSDVARAFLAALDAPTTGYRTCMISGDHTGEHIDLTDAAELLDWRPLARREVAAPGETA</sequence>
<evidence type="ECO:0000259" key="1">
    <source>
        <dbReference type="Pfam" id="PF01370"/>
    </source>
</evidence>
<dbReference type="Proteomes" id="UP000317209">
    <property type="component" value="Unassembled WGS sequence"/>
</dbReference>
<dbReference type="OrthoDB" id="9801785at2"/>
<dbReference type="InterPro" id="IPR001509">
    <property type="entry name" value="Epimerase_deHydtase"/>
</dbReference>
<dbReference type="AlphaFoldDB" id="A0A543B9S9"/>
<evidence type="ECO:0000313" key="3">
    <source>
        <dbReference type="Proteomes" id="UP000317209"/>
    </source>
</evidence>
<dbReference type="EMBL" id="VFOX01000002">
    <property type="protein sequence ID" value="TQL81604.1"/>
    <property type="molecule type" value="Genomic_DNA"/>
</dbReference>
<dbReference type="InterPro" id="IPR050177">
    <property type="entry name" value="Lipid_A_modif_metabolic_enz"/>
</dbReference>
<evidence type="ECO:0000313" key="2">
    <source>
        <dbReference type="EMBL" id="TQL81604.1"/>
    </source>
</evidence>
<dbReference type="PANTHER" id="PTHR43245">
    <property type="entry name" value="BIFUNCTIONAL POLYMYXIN RESISTANCE PROTEIN ARNA"/>
    <property type="match status" value="1"/>
</dbReference>
<comment type="caution">
    <text evidence="2">The sequence shown here is derived from an EMBL/GenBank/DDBJ whole genome shotgun (WGS) entry which is preliminary data.</text>
</comment>